<dbReference type="OMA" id="KNMGRET"/>
<evidence type="ECO:0000256" key="6">
    <source>
        <dbReference type="ARBA" id="ARBA00022843"/>
    </source>
</evidence>
<evidence type="ECO:0000313" key="11">
    <source>
        <dbReference type="EMBL" id="ESO89367.1"/>
    </source>
</evidence>
<keyword evidence="5" id="KW-0597">Phosphoprotein</keyword>
<dbReference type="HOGENOM" id="CLU_1397798_0_0_1"/>
<evidence type="ECO:0000256" key="9">
    <source>
        <dbReference type="ARBA" id="ARBA00023306"/>
    </source>
</evidence>
<evidence type="ECO:0000256" key="2">
    <source>
        <dbReference type="ARBA" id="ARBA00004123"/>
    </source>
</evidence>
<evidence type="ECO:0000256" key="8">
    <source>
        <dbReference type="ARBA" id="ARBA00023242"/>
    </source>
</evidence>
<dbReference type="RefSeq" id="XP_009060393.1">
    <property type="nucleotide sequence ID" value="XM_009062145.1"/>
</dbReference>
<comment type="function">
    <text evidence="1">May be involved in cell cycle regulation.</text>
</comment>
<gene>
    <name evidence="11" type="ORF">LOTGIDRAFT_229218</name>
</gene>
<accession>V3ZYB4</accession>
<protein>
    <recommendedName>
        <fullName evidence="4">PEST proteolytic signal-containing nuclear protein</fullName>
    </recommendedName>
</protein>
<keyword evidence="8" id="KW-0539">Nucleus</keyword>
<comment type="subunit">
    <text evidence="3">Interacts with UHRF2/NIRF.</text>
</comment>
<keyword evidence="6" id="KW-0832">Ubl conjugation</keyword>
<dbReference type="GO" id="GO:0005634">
    <property type="term" value="C:nucleus"/>
    <property type="evidence" value="ECO:0007669"/>
    <property type="project" value="UniProtKB-SubCell"/>
</dbReference>
<dbReference type="Pfam" id="PF15473">
    <property type="entry name" value="PCNP"/>
    <property type="match status" value="2"/>
</dbReference>
<keyword evidence="7" id="KW-0007">Acetylation</keyword>
<evidence type="ECO:0000256" key="5">
    <source>
        <dbReference type="ARBA" id="ARBA00022553"/>
    </source>
</evidence>
<dbReference type="STRING" id="225164.V3ZYB4"/>
<reference evidence="11 12" key="1">
    <citation type="journal article" date="2013" name="Nature">
        <title>Insights into bilaterian evolution from three spiralian genomes.</title>
        <authorList>
            <person name="Simakov O."/>
            <person name="Marletaz F."/>
            <person name="Cho S.J."/>
            <person name="Edsinger-Gonzales E."/>
            <person name="Havlak P."/>
            <person name="Hellsten U."/>
            <person name="Kuo D.H."/>
            <person name="Larsson T."/>
            <person name="Lv J."/>
            <person name="Arendt D."/>
            <person name="Savage R."/>
            <person name="Osoegawa K."/>
            <person name="de Jong P."/>
            <person name="Grimwood J."/>
            <person name="Chapman J.A."/>
            <person name="Shapiro H."/>
            <person name="Aerts A."/>
            <person name="Otillar R.P."/>
            <person name="Terry A.Y."/>
            <person name="Boore J.L."/>
            <person name="Grigoriev I.V."/>
            <person name="Lindberg D.R."/>
            <person name="Seaver E.C."/>
            <person name="Weisblat D.A."/>
            <person name="Putnam N.H."/>
            <person name="Rokhsar D.S."/>
        </authorList>
    </citation>
    <scope>NUCLEOTIDE SEQUENCE [LARGE SCALE GENOMIC DNA]</scope>
</reference>
<sequence>MADKSRDITGTDSEKSECGYSPAEKPEKRKSTGEDGPPTKKITMNIKSLNQDPAPKPLMGFGIKKPAGGIKMSLNSQKPKEVTVTTAIVKKSTTVAQAFNSDSEEEEEEMPPEAKMRMKNVGRLETEYLSKENLYSAYRESYILLDFNPAFPCQLIRETPTAAGPNSFGKGKLGFTNHHRILEKEIEKQIKESGD</sequence>
<dbReference type="InterPro" id="IPR029169">
    <property type="entry name" value="PCNP"/>
</dbReference>
<proteinExistence type="predicted"/>
<dbReference type="GO" id="GO:0043161">
    <property type="term" value="P:proteasome-mediated ubiquitin-dependent protein catabolic process"/>
    <property type="evidence" value="ECO:0007669"/>
    <property type="project" value="TreeGrafter"/>
</dbReference>
<dbReference type="GO" id="GO:0016567">
    <property type="term" value="P:protein ubiquitination"/>
    <property type="evidence" value="ECO:0007669"/>
    <property type="project" value="InterPro"/>
</dbReference>
<dbReference type="KEGG" id="lgi:LOTGIDRAFT_229218"/>
<evidence type="ECO:0000256" key="10">
    <source>
        <dbReference type="SAM" id="MobiDB-lite"/>
    </source>
</evidence>
<evidence type="ECO:0000313" key="12">
    <source>
        <dbReference type="Proteomes" id="UP000030746"/>
    </source>
</evidence>
<comment type="subcellular location">
    <subcellularLocation>
        <location evidence="2">Nucleus</location>
    </subcellularLocation>
</comment>
<feature type="region of interest" description="Disordered" evidence="10">
    <location>
        <begin position="1"/>
        <end position="43"/>
    </location>
</feature>
<feature type="compositionally biased region" description="Basic and acidic residues" evidence="10">
    <location>
        <begin position="1"/>
        <end position="17"/>
    </location>
</feature>
<dbReference type="Proteomes" id="UP000030746">
    <property type="component" value="Unassembled WGS sequence"/>
</dbReference>
<evidence type="ECO:0000256" key="3">
    <source>
        <dbReference type="ARBA" id="ARBA00011097"/>
    </source>
</evidence>
<dbReference type="EMBL" id="KB202619">
    <property type="protein sequence ID" value="ESO89367.1"/>
    <property type="molecule type" value="Genomic_DNA"/>
</dbReference>
<dbReference type="GeneID" id="20247928"/>
<organism evidence="11 12">
    <name type="scientific">Lottia gigantea</name>
    <name type="common">Giant owl limpet</name>
    <dbReference type="NCBI Taxonomy" id="225164"/>
    <lineage>
        <taxon>Eukaryota</taxon>
        <taxon>Metazoa</taxon>
        <taxon>Spiralia</taxon>
        <taxon>Lophotrochozoa</taxon>
        <taxon>Mollusca</taxon>
        <taxon>Gastropoda</taxon>
        <taxon>Patellogastropoda</taxon>
        <taxon>Lottioidea</taxon>
        <taxon>Lottiidae</taxon>
        <taxon>Lottia</taxon>
    </lineage>
</organism>
<dbReference type="PANTHER" id="PTHR16523:SF6">
    <property type="entry name" value="PEST PROTEOLYTIC SIGNAL-CONTAINING NUCLEAR PROTEIN"/>
    <property type="match status" value="1"/>
</dbReference>
<dbReference type="PANTHER" id="PTHR16523">
    <property type="entry name" value="PEST PROTEOLYTIC SIGNAL-CONTAINING NUCLEAR PROTEIN"/>
    <property type="match status" value="1"/>
</dbReference>
<name>V3ZYB4_LOTGI</name>
<feature type="compositionally biased region" description="Basic and acidic residues" evidence="10">
    <location>
        <begin position="24"/>
        <end position="33"/>
    </location>
</feature>
<evidence type="ECO:0000256" key="7">
    <source>
        <dbReference type="ARBA" id="ARBA00022990"/>
    </source>
</evidence>
<dbReference type="CTD" id="20247928"/>
<dbReference type="AlphaFoldDB" id="V3ZYB4"/>
<evidence type="ECO:0000256" key="4">
    <source>
        <dbReference type="ARBA" id="ARBA00022059"/>
    </source>
</evidence>
<keyword evidence="12" id="KW-1185">Reference proteome</keyword>
<dbReference type="OrthoDB" id="10068198at2759"/>
<keyword evidence="9" id="KW-0131">Cell cycle</keyword>
<evidence type="ECO:0000256" key="1">
    <source>
        <dbReference type="ARBA" id="ARBA00002646"/>
    </source>
</evidence>